<dbReference type="RefSeq" id="XP_003748230.1">
    <property type="nucleotide sequence ID" value="XM_003748182.2"/>
</dbReference>
<evidence type="ECO:0000313" key="2">
    <source>
        <dbReference type="RefSeq" id="XP_003748230.1"/>
    </source>
</evidence>
<dbReference type="PANTHER" id="PTHR16231">
    <property type="entry name" value="COMM DOMAIN-CONTAINING PROTEIN 4-8 FAMILY MEMBER"/>
    <property type="match status" value="1"/>
</dbReference>
<dbReference type="Pfam" id="PF21672">
    <property type="entry name" value="COMM_HN"/>
    <property type="match status" value="1"/>
</dbReference>
<proteinExistence type="predicted"/>
<evidence type="ECO:0000313" key="1">
    <source>
        <dbReference type="Proteomes" id="UP000694867"/>
    </source>
</evidence>
<reference evidence="2" key="1">
    <citation type="submission" date="2025-08" db="UniProtKB">
        <authorList>
            <consortium name="RefSeq"/>
        </authorList>
    </citation>
    <scope>IDENTIFICATION</scope>
</reference>
<dbReference type="InterPro" id="IPR047155">
    <property type="entry name" value="COMMD4/6/7/8"/>
</dbReference>
<dbReference type="KEGG" id="goe:100898865"/>
<organism evidence="1 2">
    <name type="scientific">Galendromus occidentalis</name>
    <name type="common">western predatory mite</name>
    <dbReference type="NCBI Taxonomy" id="34638"/>
    <lineage>
        <taxon>Eukaryota</taxon>
        <taxon>Metazoa</taxon>
        <taxon>Ecdysozoa</taxon>
        <taxon>Arthropoda</taxon>
        <taxon>Chelicerata</taxon>
        <taxon>Arachnida</taxon>
        <taxon>Acari</taxon>
        <taxon>Parasitiformes</taxon>
        <taxon>Mesostigmata</taxon>
        <taxon>Gamasina</taxon>
        <taxon>Phytoseioidea</taxon>
        <taxon>Phytoseiidae</taxon>
        <taxon>Typhlodrominae</taxon>
        <taxon>Galendromus</taxon>
    </lineage>
</organism>
<sequence>MRFKFCGDLDCPDWLLAAISDLAKLSSIKVRWGANFLAQCIADGLTNEDGLSRAKDKLDKLEPEAVSAINEILTLATRNQVEETALVDELQQLGLPREHSTAIGKAYAECRARAAQNLREVFIRRKGSISFRKQCIDGQEFVAARLDNEDFIIPLGLAKILLQDLREARKILETHESGAT</sequence>
<dbReference type="PANTHER" id="PTHR16231:SF4">
    <property type="entry name" value="COMM DOMAIN-CONTAINING PROTEIN 4"/>
    <property type="match status" value="1"/>
</dbReference>
<gene>
    <name evidence="2" type="primary">LOC100898865</name>
</gene>
<keyword evidence="1" id="KW-1185">Reference proteome</keyword>
<dbReference type="Proteomes" id="UP000694867">
    <property type="component" value="Unplaced"/>
</dbReference>
<protein>
    <submittedName>
        <fullName evidence="2">COMM domain-containing protein 4</fullName>
    </submittedName>
</protein>
<name>A0AAJ6W0X8_9ACAR</name>
<accession>A0AAJ6W0X8</accession>
<dbReference type="AlphaFoldDB" id="A0AAJ6W0X8"/>
<dbReference type="GeneID" id="100898865"/>